<dbReference type="Gramene" id="TraesSYM7A03G03834470.1">
    <property type="protein sequence ID" value="TraesSYM7A03G03834470.1"/>
    <property type="gene ID" value="TraesSYM7A03G03834470"/>
</dbReference>
<evidence type="ECO:0000256" key="1">
    <source>
        <dbReference type="SAM" id="Phobius"/>
    </source>
</evidence>
<dbReference type="Gramene" id="TraesMAC7A03G03884250.1">
    <property type="protein sequence ID" value="TraesMAC7A03G03884250.1"/>
    <property type="gene ID" value="TraesMAC7A03G03884250"/>
</dbReference>
<dbReference type="Proteomes" id="UP000019116">
    <property type="component" value="Chromosome 7A"/>
</dbReference>
<accession>A0A3B6RH88</accession>
<dbReference type="Gramene" id="TraesJUL7A03G03918730.1">
    <property type="protein sequence ID" value="TraesJUL7A03G03918730.1"/>
    <property type="gene ID" value="TraesJUL7A03G03918730"/>
</dbReference>
<reference evidence="2" key="2">
    <citation type="submission" date="2018-10" db="UniProtKB">
        <authorList>
            <consortium name="EnsemblPlants"/>
        </authorList>
    </citation>
    <scope>IDENTIFICATION</scope>
</reference>
<dbReference type="Gramene" id="TraesSTA7A03G03878670.1">
    <property type="protein sequence ID" value="TraesSTA7A03G03878670.1"/>
    <property type="gene ID" value="TraesSTA7A03G03878670"/>
</dbReference>
<dbReference type="Gramene" id="TraesJAG7A03G03865260.1">
    <property type="protein sequence ID" value="TraesJAG7A03G03865260.1"/>
    <property type="gene ID" value="TraesJAG7A03G03865260"/>
</dbReference>
<name>A0A3B6RH88_WHEAT</name>
<keyword evidence="3" id="KW-1185">Reference proteome</keyword>
<keyword evidence="1" id="KW-1133">Transmembrane helix</keyword>
<dbReference type="Gramene" id="TraesLAC7A03G03836080.1">
    <property type="protein sequence ID" value="TraesLAC7A03G03836080.1"/>
    <property type="gene ID" value="TraesLAC7A03G03836080"/>
</dbReference>
<reference evidence="2" key="1">
    <citation type="submission" date="2018-08" db="EMBL/GenBank/DDBJ databases">
        <authorList>
            <person name="Rossello M."/>
        </authorList>
    </citation>
    <scope>NUCLEOTIDE SEQUENCE [LARGE SCALE GENOMIC DNA]</scope>
    <source>
        <strain evidence="2">cv. Chinese Spring</strain>
    </source>
</reference>
<dbReference type="Gramene" id="TraesARI7A03G03854770.1">
    <property type="protein sequence ID" value="TraesARI7A03G03854770.1"/>
    <property type="gene ID" value="TraesARI7A03G03854770"/>
</dbReference>
<dbReference type="Gramene" id="TraesCLE_scaffold_014284_01G000200.1">
    <property type="protein sequence ID" value="TraesCLE_scaffold_014284_01G000200.1"/>
    <property type="gene ID" value="TraesCLE_scaffold_014284_01G000200"/>
</dbReference>
<dbReference type="Gramene" id="TraesCS7A02G229000.1">
    <property type="protein sequence ID" value="TraesCS7A02G229000.1"/>
    <property type="gene ID" value="TraesCS7A02G229000"/>
</dbReference>
<evidence type="ECO:0000313" key="3">
    <source>
        <dbReference type="Proteomes" id="UP000019116"/>
    </source>
</evidence>
<dbReference type="Gramene" id="TraesROB_scaffold_016604_01G000200.1">
    <property type="protein sequence ID" value="TraesROB_scaffold_016604_01G000200.1"/>
    <property type="gene ID" value="TraesROB_scaffold_016604_01G000200"/>
</dbReference>
<keyword evidence="1" id="KW-0812">Transmembrane</keyword>
<feature type="transmembrane region" description="Helical" evidence="1">
    <location>
        <begin position="107"/>
        <end position="127"/>
    </location>
</feature>
<evidence type="ECO:0000313" key="2">
    <source>
        <dbReference type="EnsemblPlants" id="TraesCS7A02G229000.1"/>
    </source>
</evidence>
<protein>
    <submittedName>
        <fullName evidence="2">Uncharacterized protein</fullName>
    </submittedName>
</protein>
<dbReference type="Gramene" id="TraesCAD_scaffold_017138_01G000100.1">
    <property type="protein sequence ID" value="TraesCAD_scaffold_017138_01G000100.1"/>
    <property type="gene ID" value="TraesCAD_scaffold_017138_01G000100"/>
</dbReference>
<dbReference type="Gramene" id="TraesNOR7A03G03926140.1">
    <property type="protein sequence ID" value="TraesNOR7A03G03926140.1"/>
    <property type="gene ID" value="TraesNOR7A03G03926140"/>
</dbReference>
<organism evidence="2">
    <name type="scientific">Triticum aestivum</name>
    <name type="common">Wheat</name>
    <dbReference type="NCBI Taxonomy" id="4565"/>
    <lineage>
        <taxon>Eukaryota</taxon>
        <taxon>Viridiplantae</taxon>
        <taxon>Streptophyta</taxon>
        <taxon>Embryophyta</taxon>
        <taxon>Tracheophyta</taxon>
        <taxon>Spermatophyta</taxon>
        <taxon>Magnoliopsida</taxon>
        <taxon>Liliopsida</taxon>
        <taxon>Poales</taxon>
        <taxon>Poaceae</taxon>
        <taxon>BOP clade</taxon>
        <taxon>Pooideae</taxon>
        <taxon>Triticodae</taxon>
        <taxon>Triticeae</taxon>
        <taxon>Triticinae</taxon>
        <taxon>Triticum</taxon>
    </lineage>
</organism>
<proteinExistence type="predicted"/>
<sequence length="132" mass="14199">MTTSNGEIPSSFRQVVKKGAVMLSSEEKTDRVCPRMTGVVVPNQVGSPCMANDRKGILQANGERLHLKHMAEGGTAAMVHERYGVTAPYSYKEIVGQIIQQQDEQCLRAATVVTLLIVVAAGILSNVSADDK</sequence>
<keyword evidence="1" id="KW-0472">Membrane</keyword>
<dbReference type="EnsemblPlants" id="TraesCS7A02G229000.1">
    <property type="protein sequence ID" value="TraesCS7A02G229000.1"/>
    <property type="gene ID" value="TraesCS7A02G229000"/>
</dbReference>
<dbReference type="Gramene" id="TraesWEE_scaffold_010235_01G000300.1">
    <property type="protein sequence ID" value="TraesWEE_scaffold_010235_01G000300.1"/>
    <property type="gene ID" value="TraesWEE_scaffold_010235_01G000300"/>
</dbReference>
<dbReference type="AlphaFoldDB" id="A0A3B6RH88"/>
<dbReference type="Gramene" id="TraesCS7A03G0532200.1">
    <property type="protein sequence ID" value="TraesCS7A03G0532200.1.CDS"/>
    <property type="gene ID" value="TraesCS7A03G0532200"/>
</dbReference>
<dbReference type="Gramene" id="TraesRN7A0100504100.1">
    <property type="protein sequence ID" value="TraesRN7A0100504100.1"/>
    <property type="gene ID" value="TraesRN7A0100504100"/>
</dbReference>